<protein>
    <submittedName>
        <fullName evidence="2">Secreted protein</fullName>
    </submittedName>
</protein>
<dbReference type="AlphaFoldDB" id="A0A915JTD0"/>
<reference evidence="2" key="1">
    <citation type="submission" date="2022-11" db="UniProtKB">
        <authorList>
            <consortium name="WormBaseParasite"/>
        </authorList>
    </citation>
    <scope>IDENTIFICATION</scope>
</reference>
<evidence type="ECO:0000313" key="2">
    <source>
        <dbReference type="WBParaSite" id="nRc.2.0.1.t29600-RA"/>
    </source>
</evidence>
<accession>A0A915JTD0</accession>
<proteinExistence type="predicted"/>
<evidence type="ECO:0000313" key="1">
    <source>
        <dbReference type="Proteomes" id="UP000887565"/>
    </source>
</evidence>
<keyword evidence="1" id="KW-1185">Reference proteome</keyword>
<dbReference type="Proteomes" id="UP000887565">
    <property type="component" value="Unplaced"/>
</dbReference>
<name>A0A915JTD0_ROMCU</name>
<sequence>MICASIAASWIGADSSIGTRARVEISSSISFKKFVICVAVTARSNGAAGVGRADTSADGSSFAIFKSKIGVSKSSSSAGSTLTPKVGHCSSLLAVSVCTEAVVGKGYAYTGTGNENRF</sequence>
<dbReference type="WBParaSite" id="nRc.2.0.1.t29600-RA">
    <property type="protein sequence ID" value="nRc.2.0.1.t29600-RA"/>
    <property type="gene ID" value="nRc.2.0.1.g29600"/>
</dbReference>
<organism evidence="1 2">
    <name type="scientific">Romanomermis culicivorax</name>
    <name type="common">Nematode worm</name>
    <dbReference type="NCBI Taxonomy" id="13658"/>
    <lineage>
        <taxon>Eukaryota</taxon>
        <taxon>Metazoa</taxon>
        <taxon>Ecdysozoa</taxon>
        <taxon>Nematoda</taxon>
        <taxon>Enoplea</taxon>
        <taxon>Dorylaimia</taxon>
        <taxon>Mermithida</taxon>
        <taxon>Mermithoidea</taxon>
        <taxon>Mermithidae</taxon>
        <taxon>Romanomermis</taxon>
    </lineage>
</organism>